<dbReference type="KEGG" id="rlc:K227x_30700"/>
<keyword evidence="4" id="KW-1185">Reference proteome</keyword>
<evidence type="ECO:0000259" key="2">
    <source>
        <dbReference type="Pfam" id="PF01266"/>
    </source>
</evidence>
<dbReference type="InterPro" id="IPR036188">
    <property type="entry name" value="FAD/NAD-bd_sf"/>
</dbReference>
<protein>
    <submittedName>
        <fullName evidence="3">D-amino acid dehydrogenase small subunit</fullName>
        <ecNumber evidence="3">1.4.99.6</ecNumber>
    </submittedName>
</protein>
<dbReference type="EMBL" id="CP036525">
    <property type="protein sequence ID" value="QDT04676.1"/>
    <property type="molecule type" value="Genomic_DNA"/>
</dbReference>
<dbReference type="SUPFAM" id="SSF54373">
    <property type="entry name" value="FAD-linked reductases, C-terminal domain"/>
    <property type="match status" value="1"/>
</dbReference>
<sequence length="425" mass="46486">MSKRVVIIGGGIIGLATARYCRSAGHEVTVIDRDLPNRDSCSFGNAGMIVPSHFVPLAAPGMITMGLKWLANPESPFSIRPRLSLDLASWLWQFKSASTDEHVRRSSPLLRDLHLASRAEYERLQSELPSGFDFHPNGLLMLCKTESGLKEEIETAAEANRLGVTAEVLTADEAARLDPSIAMDIRGAVFFPNDCHLSPNRLMAVLERRLVDDGVEFRWQCEWRGFQNTGSKITTVNTSTGDLAADEVIVCGGVWSPTISKALGIRLPIQAGKGYSMTLEQPRQLPSICSILTEARVAVTPMDGSLRFGGTMEIAGIDQTVSHSRVRGILKSIPQYFPEFQADDFADCEPWVGLRPCSPDGLPYLGRTRAWDNVVISSGHAMMGISLAMVSGKLVAEMVDRKPASIDSVELLSPDRYSGRSKVKR</sequence>
<dbReference type="GO" id="GO:0005737">
    <property type="term" value="C:cytoplasm"/>
    <property type="evidence" value="ECO:0007669"/>
    <property type="project" value="TreeGrafter"/>
</dbReference>
<keyword evidence="1 3" id="KW-0560">Oxidoreductase</keyword>
<dbReference type="Pfam" id="PF01266">
    <property type="entry name" value="DAO"/>
    <property type="match status" value="1"/>
</dbReference>
<evidence type="ECO:0000313" key="4">
    <source>
        <dbReference type="Proteomes" id="UP000318538"/>
    </source>
</evidence>
<dbReference type="Proteomes" id="UP000318538">
    <property type="component" value="Chromosome"/>
</dbReference>
<dbReference type="PANTHER" id="PTHR13847">
    <property type="entry name" value="SARCOSINE DEHYDROGENASE-RELATED"/>
    <property type="match status" value="1"/>
</dbReference>
<reference evidence="3 4" key="1">
    <citation type="submission" date="2019-02" db="EMBL/GenBank/DDBJ databases">
        <title>Deep-cultivation of Planctomycetes and their phenomic and genomic characterization uncovers novel biology.</title>
        <authorList>
            <person name="Wiegand S."/>
            <person name="Jogler M."/>
            <person name="Boedeker C."/>
            <person name="Pinto D."/>
            <person name="Vollmers J."/>
            <person name="Rivas-Marin E."/>
            <person name="Kohn T."/>
            <person name="Peeters S.H."/>
            <person name="Heuer A."/>
            <person name="Rast P."/>
            <person name="Oberbeckmann S."/>
            <person name="Bunk B."/>
            <person name="Jeske O."/>
            <person name="Meyerdierks A."/>
            <person name="Storesund J.E."/>
            <person name="Kallscheuer N."/>
            <person name="Luecker S."/>
            <person name="Lage O.M."/>
            <person name="Pohl T."/>
            <person name="Merkel B.J."/>
            <person name="Hornburger P."/>
            <person name="Mueller R.-W."/>
            <person name="Bruemmer F."/>
            <person name="Labrenz M."/>
            <person name="Spormann A.M."/>
            <person name="Op den Camp H."/>
            <person name="Overmann J."/>
            <person name="Amann R."/>
            <person name="Jetten M.S.M."/>
            <person name="Mascher T."/>
            <person name="Medema M.H."/>
            <person name="Devos D.P."/>
            <person name="Kaster A.-K."/>
            <person name="Ovreas L."/>
            <person name="Rohde M."/>
            <person name="Galperin M.Y."/>
            <person name="Jogler C."/>
        </authorList>
    </citation>
    <scope>NUCLEOTIDE SEQUENCE [LARGE SCALE GENOMIC DNA]</scope>
    <source>
        <strain evidence="3 4">K22_7</strain>
    </source>
</reference>
<dbReference type="SUPFAM" id="SSF51905">
    <property type="entry name" value="FAD/NAD(P)-binding domain"/>
    <property type="match status" value="1"/>
</dbReference>
<dbReference type="Gene3D" id="3.50.50.60">
    <property type="entry name" value="FAD/NAD(P)-binding domain"/>
    <property type="match status" value="2"/>
</dbReference>
<proteinExistence type="predicted"/>
<dbReference type="EC" id="1.4.99.6" evidence="3"/>
<dbReference type="InterPro" id="IPR006076">
    <property type="entry name" value="FAD-dep_OxRdtase"/>
</dbReference>
<dbReference type="PANTHER" id="PTHR13847:SF289">
    <property type="entry name" value="GLYCINE OXIDASE"/>
    <property type="match status" value="1"/>
</dbReference>
<gene>
    <name evidence="3" type="primary">dadA</name>
    <name evidence="3" type="ORF">K227x_30700</name>
</gene>
<dbReference type="OrthoDB" id="9794226at2"/>
<dbReference type="GO" id="GO:0016491">
    <property type="term" value="F:oxidoreductase activity"/>
    <property type="evidence" value="ECO:0007669"/>
    <property type="project" value="UniProtKB-KW"/>
</dbReference>
<dbReference type="AlphaFoldDB" id="A0A517NC08"/>
<dbReference type="Gene3D" id="3.30.9.10">
    <property type="entry name" value="D-Amino Acid Oxidase, subunit A, domain 2"/>
    <property type="match status" value="1"/>
</dbReference>
<evidence type="ECO:0000313" key="3">
    <source>
        <dbReference type="EMBL" id="QDT04676.1"/>
    </source>
</evidence>
<evidence type="ECO:0000256" key="1">
    <source>
        <dbReference type="ARBA" id="ARBA00023002"/>
    </source>
</evidence>
<name>A0A517NC08_9BACT</name>
<accession>A0A517NC08</accession>
<organism evidence="3 4">
    <name type="scientific">Rubripirellula lacrimiformis</name>
    <dbReference type="NCBI Taxonomy" id="1930273"/>
    <lineage>
        <taxon>Bacteria</taxon>
        <taxon>Pseudomonadati</taxon>
        <taxon>Planctomycetota</taxon>
        <taxon>Planctomycetia</taxon>
        <taxon>Pirellulales</taxon>
        <taxon>Pirellulaceae</taxon>
        <taxon>Rubripirellula</taxon>
    </lineage>
</organism>
<feature type="domain" description="FAD dependent oxidoreductase" evidence="2">
    <location>
        <begin position="4"/>
        <end position="398"/>
    </location>
</feature>